<proteinExistence type="inferred from homology"/>
<keyword evidence="3 6" id="KW-0326">Glycosidase</keyword>
<dbReference type="GO" id="GO:0004553">
    <property type="term" value="F:hydrolase activity, hydrolyzing O-glycosyl compounds"/>
    <property type="evidence" value="ECO:0007669"/>
    <property type="project" value="InterPro"/>
</dbReference>
<dbReference type="PANTHER" id="PTHR42812">
    <property type="entry name" value="BETA-XYLOSIDASE"/>
    <property type="match status" value="1"/>
</dbReference>
<dbReference type="InterPro" id="IPR023296">
    <property type="entry name" value="Glyco_hydro_beta-prop_sf"/>
</dbReference>
<feature type="compositionally biased region" description="Polar residues" evidence="7">
    <location>
        <begin position="39"/>
        <end position="48"/>
    </location>
</feature>
<dbReference type="HOGENOM" id="CLU_009397_8_0_1"/>
<evidence type="ECO:0000256" key="3">
    <source>
        <dbReference type="ARBA" id="ARBA00023295"/>
    </source>
</evidence>
<gene>
    <name evidence="9" type="ORF">PV04_03318</name>
</gene>
<feature type="active site" description="Proton acceptor" evidence="4">
    <location>
        <position position="136"/>
    </location>
</feature>
<feature type="region of interest" description="Disordered" evidence="7">
    <location>
        <begin position="18"/>
        <end position="48"/>
    </location>
</feature>
<organism evidence="9 10">
    <name type="scientific">Phialophora macrospora</name>
    <dbReference type="NCBI Taxonomy" id="1851006"/>
    <lineage>
        <taxon>Eukaryota</taxon>
        <taxon>Fungi</taxon>
        <taxon>Dikarya</taxon>
        <taxon>Ascomycota</taxon>
        <taxon>Pezizomycotina</taxon>
        <taxon>Eurotiomycetes</taxon>
        <taxon>Chaetothyriomycetidae</taxon>
        <taxon>Chaetothyriales</taxon>
        <taxon>Herpotrichiellaceae</taxon>
        <taxon>Phialophora</taxon>
    </lineage>
</organism>
<dbReference type="Pfam" id="PF04616">
    <property type="entry name" value="Glyco_hydro_43"/>
    <property type="match status" value="1"/>
</dbReference>
<dbReference type="PANTHER" id="PTHR42812:SF5">
    <property type="entry name" value="ENDO-ARABINASE"/>
    <property type="match status" value="1"/>
</dbReference>
<evidence type="ECO:0000313" key="9">
    <source>
        <dbReference type="EMBL" id="KIW71113.1"/>
    </source>
</evidence>
<dbReference type="AlphaFoldDB" id="A0A0D2FS15"/>
<keyword evidence="2 6" id="KW-0378">Hydrolase</keyword>
<reference evidence="9 10" key="1">
    <citation type="submission" date="2015-01" db="EMBL/GenBank/DDBJ databases">
        <title>The Genome Sequence of Capronia semiimmersa CBS27337.</title>
        <authorList>
            <consortium name="The Broad Institute Genomics Platform"/>
            <person name="Cuomo C."/>
            <person name="de Hoog S."/>
            <person name="Gorbushina A."/>
            <person name="Stielow B."/>
            <person name="Teixiera M."/>
            <person name="Abouelleil A."/>
            <person name="Chapman S.B."/>
            <person name="Priest M."/>
            <person name="Young S.K."/>
            <person name="Wortman J."/>
            <person name="Nusbaum C."/>
            <person name="Birren B."/>
        </authorList>
    </citation>
    <scope>NUCLEOTIDE SEQUENCE [LARGE SCALE GENOMIC DNA]</scope>
    <source>
        <strain evidence="9 10">CBS 27337</strain>
    </source>
</reference>
<evidence type="ECO:0000313" key="10">
    <source>
        <dbReference type="Proteomes" id="UP000054266"/>
    </source>
</evidence>
<feature type="site" description="Important for catalytic activity, responsible for pKa modulation of the active site Glu and correct orientation of both the proton donor and substrate" evidence="5">
    <location>
        <position position="257"/>
    </location>
</feature>
<dbReference type="CDD" id="cd08999">
    <property type="entry name" value="GH43_ABN-like"/>
    <property type="match status" value="1"/>
</dbReference>
<evidence type="ECO:0000256" key="1">
    <source>
        <dbReference type="ARBA" id="ARBA00009865"/>
    </source>
</evidence>
<feature type="transmembrane region" description="Helical" evidence="8">
    <location>
        <begin position="66"/>
        <end position="91"/>
    </location>
</feature>
<keyword evidence="8" id="KW-1133">Transmembrane helix</keyword>
<evidence type="ECO:0000256" key="8">
    <source>
        <dbReference type="SAM" id="Phobius"/>
    </source>
</evidence>
<dbReference type="InterPro" id="IPR051795">
    <property type="entry name" value="Glycosyl_Hydrlase_43"/>
</dbReference>
<dbReference type="SUPFAM" id="SSF75005">
    <property type="entry name" value="Arabinanase/levansucrase/invertase"/>
    <property type="match status" value="1"/>
</dbReference>
<name>A0A0D2FS15_9EURO</name>
<dbReference type="InterPro" id="IPR006710">
    <property type="entry name" value="Glyco_hydro_43"/>
</dbReference>
<keyword evidence="10" id="KW-1185">Reference proteome</keyword>
<protein>
    <recommendedName>
        <fullName evidence="11">Glycoside hydrolase family 43 protein</fullName>
    </recommendedName>
</protein>
<dbReference type="STRING" id="5601.A0A0D2FS15"/>
<evidence type="ECO:0000256" key="2">
    <source>
        <dbReference type="ARBA" id="ARBA00022801"/>
    </source>
</evidence>
<evidence type="ECO:0000256" key="7">
    <source>
        <dbReference type="SAM" id="MobiDB-lite"/>
    </source>
</evidence>
<keyword evidence="8" id="KW-0472">Membrane</keyword>
<accession>A0A0D2FS15</accession>
<evidence type="ECO:0008006" key="11">
    <source>
        <dbReference type="Google" id="ProtNLM"/>
    </source>
</evidence>
<evidence type="ECO:0000256" key="4">
    <source>
        <dbReference type="PIRSR" id="PIRSR606710-1"/>
    </source>
</evidence>
<dbReference type="EMBL" id="KN846957">
    <property type="protein sequence ID" value="KIW71113.1"/>
    <property type="molecule type" value="Genomic_DNA"/>
</dbReference>
<dbReference type="Gene3D" id="2.115.10.20">
    <property type="entry name" value="Glycosyl hydrolase domain, family 43"/>
    <property type="match status" value="1"/>
</dbReference>
<keyword evidence="8" id="KW-0812">Transmembrane</keyword>
<evidence type="ECO:0000256" key="5">
    <source>
        <dbReference type="PIRSR" id="PIRSR606710-2"/>
    </source>
</evidence>
<sequence length="454" mass="48557">MAARFHYSEKEPLLATHSRRPFHGSVSSSHHTRSDRQLVETTSSDSSCRSIDGHFSFSPRSLCIQILIGIMVAIPTYMMASTAVTSLGPLWPRNSVIRSPQPDPVPQTTSSTVISSPDSNPFASIVGPHISSNFPDPAIIYVDGVSYAFATNNRQPAPNHINIQVAVSTDNQTWTLVDQHDALPNLGAWETGAGVWAPDVVQLNDGTFVLYYADNVVWSPAHHCVGAATSQSILGPYTPQASPFACPDVNALGGAIDPDGFLDEATGKRYVVYKVDGNSIGHGGSCGNTVEPIVPTPLMLQEVDQDGITPIGDAVQILDRDAFDGPLIEAPALHRSAEGIYFLFFSSNCFTTPQYDVSYATATSIYGPYTKSARPLLVTSDADLTGPGGMDIIKGGDMIVFHGHMTINNDPILKQQVEKLAAADNTTVANVNVPLVRGMWSGTATFQGTNILLS</sequence>
<evidence type="ECO:0000256" key="6">
    <source>
        <dbReference type="RuleBase" id="RU361187"/>
    </source>
</evidence>
<dbReference type="Proteomes" id="UP000054266">
    <property type="component" value="Unassembled WGS sequence"/>
</dbReference>
<comment type="similarity">
    <text evidence="1 6">Belongs to the glycosyl hydrolase 43 family.</text>
</comment>
<dbReference type="GO" id="GO:0005975">
    <property type="term" value="P:carbohydrate metabolic process"/>
    <property type="evidence" value="ECO:0007669"/>
    <property type="project" value="InterPro"/>
</dbReference>
<feature type="active site" description="Proton donor" evidence="4">
    <location>
        <position position="329"/>
    </location>
</feature>